<evidence type="ECO:0000256" key="2">
    <source>
        <dbReference type="SAM" id="SignalP"/>
    </source>
</evidence>
<dbReference type="AlphaFoldDB" id="A0AAV6VH07"/>
<feature type="compositionally biased region" description="Low complexity" evidence="1">
    <location>
        <begin position="386"/>
        <end position="397"/>
    </location>
</feature>
<feature type="chain" id="PRO_5043428683" evidence="2">
    <location>
        <begin position="22"/>
        <end position="492"/>
    </location>
</feature>
<name>A0AAV6VH07_9ARAC</name>
<gene>
    <name evidence="3" type="ORF">JTE90_001372</name>
</gene>
<evidence type="ECO:0000313" key="4">
    <source>
        <dbReference type="Proteomes" id="UP000827092"/>
    </source>
</evidence>
<reference evidence="3 4" key="1">
    <citation type="journal article" date="2022" name="Nat. Ecol. Evol.">
        <title>A masculinizing supergene underlies an exaggerated male reproductive morph in a spider.</title>
        <authorList>
            <person name="Hendrickx F."/>
            <person name="De Corte Z."/>
            <person name="Sonet G."/>
            <person name="Van Belleghem S.M."/>
            <person name="Kostlbacher S."/>
            <person name="Vangestel C."/>
        </authorList>
    </citation>
    <scope>NUCLEOTIDE SEQUENCE [LARGE SCALE GENOMIC DNA]</scope>
    <source>
        <strain evidence="3">W744_W776</strain>
    </source>
</reference>
<keyword evidence="4" id="KW-1185">Reference proteome</keyword>
<feature type="compositionally biased region" description="Low complexity" evidence="1">
    <location>
        <begin position="362"/>
        <end position="379"/>
    </location>
</feature>
<feature type="compositionally biased region" description="Polar residues" evidence="1">
    <location>
        <begin position="398"/>
        <end position="424"/>
    </location>
</feature>
<evidence type="ECO:0000313" key="3">
    <source>
        <dbReference type="EMBL" id="KAG8195353.1"/>
    </source>
</evidence>
<comment type="caution">
    <text evidence="3">The sequence shown here is derived from an EMBL/GenBank/DDBJ whole genome shotgun (WGS) entry which is preliminary data.</text>
</comment>
<accession>A0AAV6VH07</accession>
<dbReference type="Proteomes" id="UP000827092">
    <property type="component" value="Unassembled WGS sequence"/>
</dbReference>
<proteinExistence type="predicted"/>
<dbReference type="EMBL" id="JAFNEN010000089">
    <property type="protein sequence ID" value="KAG8195353.1"/>
    <property type="molecule type" value="Genomic_DNA"/>
</dbReference>
<keyword evidence="2" id="KW-0732">Signal</keyword>
<feature type="compositionally biased region" description="Polar residues" evidence="1">
    <location>
        <begin position="433"/>
        <end position="450"/>
    </location>
</feature>
<feature type="region of interest" description="Disordered" evidence="1">
    <location>
        <begin position="306"/>
        <end position="450"/>
    </location>
</feature>
<feature type="signal peptide" evidence="2">
    <location>
        <begin position="1"/>
        <end position="21"/>
    </location>
</feature>
<protein>
    <submittedName>
        <fullName evidence="3">Uncharacterized protein</fullName>
    </submittedName>
</protein>
<sequence length="492" mass="52707">MKTKLNLLIMVIFMSLPFSSPLIHTHGGLMSGLGGLGGGLGGHRKGHGAVELLLATGILAKLLNHRAKHGASVVGRQILSSLLGGHRYPAPHQSRFPLDMQSIHPALLDQSNDLLETHASMAALSMPMNEADLLMNQESALLGVRSPMLMGQESALLGARSPMLMSASMMTDTSSLLAAEAHLSQQLMAARRARRLLEARKMLAAQEATKMLAAQQATQLMTAQSEVNNMLAAQEAMQNNGFLTADQSRQIFTALAPPRGMPQRNPGQPLLYANNDIPSSASGNFMGSHTPPQYQGMNNQNLGNLANYQGQNDQNTGNYANYQGQNNQNTGNYANYQGQNNQNTGNYANYQGMSGQSGNGMMGSESVQQSQSVMYSQPSPVYPGPTSSMDHSSSMTHQGSYHTGNAQTQRYGKSSTQGMQNYNNGFAARQGSVHGSSKFQSNAAQKNSASVAPEVLRQFQARSDEEAEEYTVPSDVDLKDAAKIVAGLKGML</sequence>
<feature type="compositionally biased region" description="Low complexity" evidence="1">
    <location>
        <begin position="314"/>
        <end position="354"/>
    </location>
</feature>
<organism evidence="3 4">
    <name type="scientific">Oedothorax gibbosus</name>
    <dbReference type="NCBI Taxonomy" id="931172"/>
    <lineage>
        <taxon>Eukaryota</taxon>
        <taxon>Metazoa</taxon>
        <taxon>Ecdysozoa</taxon>
        <taxon>Arthropoda</taxon>
        <taxon>Chelicerata</taxon>
        <taxon>Arachnida</taxon>
        <taxon>Araneae</taxon>
        <taxon>Araneomorphae</taxon>
        <taxon>Entelegynae</taxon>
        <taxon>Araneoidea</taxon>
        <taxon>Linyphiidae</taxon>
        <taxon>Erigoninae</taxon>
        <taxon>Oedothorax</taxon>
    </lineage>
</organism>
<evidence type="ECO:0000256" key="1">
    <source>
        <dbReference type="SAM" id="MobiDB-lite"/>
    </source>
</evidence>